<gene>
    <name evidence="8" type="ORF">GCM10009601_50030</name>
</gene>
<proteinExistence type="predicted"/>
<dbReference type="RefSeq" id="WP_344015376.1">
    <property type="nucleotide sequence ID" value="NZ_BAAAIZ010000085.1"/>
</dbReference>
<feature type="transmembrane region" description="Helical" evidence="6">
    <location>
        <begin position="35"/>
        <end position="54"/>
    </location>
</feature>
<evidence type="ECO:0000259" key="7">
    <source>
        <dbReference type="PROSITE" id="PS50156"/>
    </source>
</evidence>
<sequence>MSVGTSDPVRTQDPPERRRTLADRTAAVMVRRRKLVMLAWLVIVLVAAPLAATLNGALSGAGWNAQGSESEKVRAELRRDFAELGAEAAVVVVQVPSQSERDAAVDAVIQEVDGSASVKEVTDPREQPPQAGLVSEDGRTALVPVHLKAGDEAELPEAAGKVSDAVDEAKLPEGASADVTGEWPVWADFNESNEKAMLKAELLSGLPMMVLLVVVFGSIVAAGMPMMLAMVGIAGAYGALHLLTMATPLSVWSMNFSMMIGMALGIDYSLFIITRYRAERAKGHDAETALATTLATSGKAIVLSGLALVMALGALFLLPVMVFRSMALGMILAVVVVVVAALTLLPAVLAALGERVLRGRAKGTGRSEARWGRWSDGVVRRPAVGLIAGLLLLGGLTAPVAGVDLGMPGARVVDAGYSSRDGYETLTDAFGPGAGAAIYVTTPQADAEQVVKTAKDHDEVKDAAVAAEAADSGRTVVRITPTTAIDDDRTSDLVADLRDDLDRDAPKALVGGPAAQNHDMTEALAASAPGIIALVLVMSLLMMLIVFRSVLIALVSVVMNLLTVGAAFGIASIIFQHGVGASLIGIDSQGFINAWAPVFFFAILFGLSMDYQLFLLASIREKYELTGDTRTAVRDGIAATGRPITNAAVIMVIVFVAFGVTGPIPPTELGITLAIAVILDATIVRMLIVPASLAIFGKANWWMPRWLDKALPAFTFRH</sequence>
<dbReference type="InterPro" id="IPR000731">
    <property type="entry name" value="SSD"/>
</dbReference>
<dbReference type="Pfam" id="PF03176">
    <property type="entry name" value="MMPL"/>
    <property type="match status" value="2"/>
</dbReference>
<dbReference type="PANTHER" id="PTHR33406">
    <property type="entry name" value="MEMBRANE PROTEIN MJ1562-RELATED"/>
    <property type="match status" value="1"/>
</dbReference>
<keyword evidence="9" id="KW-1185">Reference proteome</keyword>
<evidence type="ECO:0000313" key="9">
    <source>
        <dbReference type="Proteomes" id="UP001500973"/>
    </source>
</evidence>
<keyword evidence="2" id="KW-1003">Cell membrane</keyword>
<feature type="transmembrane region" description="Helical" evidence="6">
    <location>
        <begin position="595"/>
        <end position="616"/>
    </location>
</feature>
<accession>A0ABP4JV60</accession>
<feature type="transmembrane region" description="Helical" evidence="6">
    <location>
        <begin position="551"/>
        <end position="575"/>
    </location>
</feature>
<comment type="caution">
    <text evidence="8">The sequence shown here is derived from an EMBL/GenBank/DDBJ whole genome shotgun (WGS) entry which is preliminary data.</text>
</comment>
<evidence type="ECO:0000256" key="4">
    <source>
        <dbReference type="ARBA" id="ARBA00022989"/>
    </source>
</evidence>
<feature type="domain" description="SSD" evidence="7">
    <location>
        <begin position="206"/>
        <end position="351"/>
    </location>
</feature>
<feature type="transmembrane region" description="Helical" evidence="6">
    <location>
        <begin position="300"/>
        <end position="322"/>
    </location>
</feature>
<feature type="transmembrane region" description="Helical" evidence="6">
    <location>
        <begin position="644"/>
        <end position="664"/>
    </location>
</feature>
<evidence type="ECO:0000256" key="3">
    <source>
        <dbReference type="ARBA" id="ARBA00022692"/>
    </source>
</evidence>
<evidence type="ECO:0000256" key="5">
    <source>
        <dbReference type="ARBA" id="ARBA00023136"/>
    </source>
</evidence>
<feature type="transmembrane region" description="Helical" evidence="6">
    <location>
        <begin position="202"/>
        <end position="221"/>
    </location>
</feature>
<feature type="transmembrane region" description="Helical" evidence="6">
    <location>
        <begin position="383"/>
        <end position="402"/>
    </location>
</feature>
<reference evidence="9" key="1">
    <citation type="journal article" date="2019" name="Int. J. Syst. Evol. Microbiol.">
        <title>The Global Catalogue of Microorganisms (GCM) 10K type strain sequencing project: providing services to taxonomists for standard genome sequencing and annotation.</title>
        <authorList>
            <consortium name="The Broad Institute Genomics Platform"/>
            <consortium name="The Broad Institute Genome Sequencing Center for Infectious Disease"/>
            <person name="Wu L."/>
            <person name="Ma J."/>
        </authorList>
    </citation>
    <scope>NUCLEOTIDE SEQUENCE [LARGE SCALE GENOMIC DNA]</scope>
    <source>
        <strain evidence="9">JCM 11756</strain>
    </source>
</reference>
<keyword evidence="5 6" id="KW-0472">Membrane</keyword>
<dbReference type="InterPro" id="IPR050545">
    <property type="entry name" value="Mycobact_MmpL"/>
</dbReference>
<protein>
    <submittedName>
        <fullName evidence="8">MMPL family transporter</fullName>
    </submittedName>
</protein>
<feature type="transmembrane region" description="Helical" evidence="6">
    <location>
        <begin position="523"/>
        <end position="544"/>
    </location>
</feature>
<dbReference type="PROSITE" id="PS50156">
    <property type="entry name" value="SSD"/>
    <property type="match status" value="1"/>
</dbReference>
<dbReference type="InterPro" id="IPR004869">
    <property type="entry name" value="MMPL_dom"/>
</dbReference>
<feature type="transmembrane region" description="Helical" evidence="6">
    <location>
        <begin position="252"/>
        <end position="273"/>
    </location>
</feature>
<dbReference type="PANTHER" id="PTHR33406:SF13">
    <property type="entry name" value="MEMBRANE PROTEIN YDFJ"/>
    <property type="match status" value="1"/>
</dbReference>
<feature type="transmembrane region" description="Helical" evidence="6">
    <location>
        <begin position="328"/>
        <end position="352"/>
    </location>
</feature>
<evidence type="ECO:0000256" key="1">
    <source>
        <dbReference type="ARBA" id="ARBA00004651"/>
    </source>
</evidence>
<evidence type="ECO:0000313" key="8">
    <source>
        <dbReference type="EMBL" id="GAA1431252.1"/>
    </source>
</evidence>
<evidence type="ECO:0000256" key="6">
    <source>
        <dbReference type="SAM" id="Phobius"/>
    </source>
</evidence>
<dbReference type="Gene3D" id="1.20.1640.10">
    <property type="entry name" value="Multidrug efflux transporter AcrB transmembrane domain"/>
    <property type="match status" value="2"/>
</dbReference>
<name>A0ABP4JV60_9ACTN</name>
<dbReference type="SUPFAM" id="SSF82866">
    <property type="entry name" value="Multidrug efflux transporter AcrB transmembrane domain"/>
    <property type="match status" value="2"/>
</dbReference>
<dbReference type="Proteomes" id="UP001500973">
    <property type="component" value="Unassembled WGS sequence"/>
</dbReference>
<dbReference type="EMBL" id="BAAAIZ010000085">
    <property type="protein sequence ID" value="GAA1431252.1"/>
    <property type="molecule type" value="Genomic_DNA"/>
</dbReference>
<keyword evidence="3 6" id="KW-0812">Transmembrane</keyword>
<organism evidence="8 9">
    <name type="scientific">Streptomyces thermospinosisporus</name>
    <dbReference type="NCBI Taxonomy" id="161482"/>
    <lineage>
        <taxon>Bacteria</taxon>
        <taxon>Bacillati</taxon>
        <taxon>Actinomycetota</taxon>
        <taxon>Actinomycetes</taxon>
        <taxon>Kitasatosporales</taxon>
        <taxon>Streptomycetaceae</taxon>
        <taxon>Streptomyces</taxon>
    </lineage>
</organism>
<keyword evidence="4 6" id="KW-1133">Transmembrane helix</keyword>
<feature type="transmembrane region" description="Helical" evidence="6">
    <location>
        <begin position="670"/>
        <end position="696"/>
    </location>
</feature>
<evidence type="ECO:0000256" key="2">
    <source>
        <dbReference type="ARBA" id="ARBA00022475"/>
    </source>
</evidence>
<comment type="subcellular location">
    <subcellularLocation>
        <location evidence="1">Cell membrane</location>
        <topology evidence="1">Multi-pass membrane protein</topology>
    </subcellularLocation>
</comment>